<name>A0ABW4NCQ0_9SPHN</name>
<comment type="caution">
    <text evidence="1">The sequence shown here is derived from an EMBL/GenBank/DDBJ whole genome shotgun (WGS) entry which is preliminary data.</text>
</comment>
<evidence type="ECO:0000313" key="2">
    <source>
        <dbReference type="Proteomes" id="UP001597283"/>
    </source>
</evidence>
<dbReference type="InterPro" id="IPR019239">
    <property type="entry name" value="VapB_antitoxin"/>
</dbReference>
<evidence type="ECO:0000313" key="1">
    <source>
        <dbReference type="EMBL" id="MFD1787789.1"/>
    </source>
</evidence>
<proteinExistence type="predicted"/>
<dbReference type="Proteomes" id="UP001597283">
    <property type="component" value="Unassembled WGS sequence"/>
</dbReference>
<sequence length="63" mass="7272">MAMINVDDRLITEAMIVMRKQTKREAVEKALQDAIRVAKQHEILSYRGKLTSWEGDLNALRTD</sequence>
<reference evidence="2" key="1">
    <citation type="journal article" date="2019" name="Int. J. Syst. Evol. Microbiol.">
        <title>The Global Catalogue of Microorganisms (GCM) 10K type strain sequencing project: providing services to taxonomists for standard genome sequencing and annotation.</title>
        <authorList>
            <consortium name="The Broad Institute Genomics Platform"/>
            <consortium name="The Broad Institute Genome Sequencing Center for Infectious Disease"/>
            <person name="Wu L."/>
            <person name="Ma J."/>
        </authorList>
    </citation>
    <scope>NUCLEOTIDE SEQUENCE [LARGE SCALE GENOMIC DNA]</scope>
    <source>
        <strain evidence="2">Q85</strain>
    </source>
</reference>
<accession>A0ABW4NCQ0</accession>
<organism evidence="1 2">
    <name type="scientific">Sphingomonas floccifaciens</name>
    <dbReference type="NCBI Taxonomy" id="1844115"/>
    <lineage>
        <taxon>Bacteria</taxon>
        <taxon>Pseudomonadati</taxon>
        <taxon>Pseudomonadota</taxon>
        <taxon>Alphaproteobacteria</taxon>
        <taxon>Sphingomonadales</taxon>
        <taxon>Sphingomonadaceae</taxon>
        <taxon>Sphingomonas</taxon>
    </lineage>
</organism>
<keyword evidence="2" id="KW-1185">Reference proteome</keyword>
<protein>
    <submittedName>
        <fullName evidence="1">Type II toxin-antitoxin system VapB family antitoxin</fullName>
    </submittedName>
</protein>
<dbReference type="Pfam" id="PF09957">
    <property type="entry name" value="VapB_antitoxin"/>
    <property type="match status" value="1"/>
</dbReference>
<dbReference type="RefSeq" id="WP_380940151.1">
    <property type="nucleotide sequence ID" value="NZ_JBHUFC010000003.1"/>
</dbReference>
<gene>
    <name evidence="1" type="ORF">ACFSC3_09400</name>
</gene>
<dbReference type="EMBL" id="JBHUFC010000003">
    <property type="protein sequence ID" value="MFD1787789.1"/>
    <property type="molecule type" value="Genomic_DNA"/>
</dbReference>